<dbReference type="PANTHER" id="PTHR21499:SF59">
    <property type="entry name" value="ASPARTOKINASE"/>
    <property type="match status" value="1"/>
</dbReference>
<proteinExistence type="inferred from homology"/>
<feature type="coiled-coil region" evidence="6">
    <location>
        <begin position="410"/>
        <end position="444"/>
    </location>
</feature>
<feature type="compositionally biased region" description="Basic and acidic residues" evidence="7">
    <location>
        <begin position="148"/>
        <end position="158"/>
    </location>
</feature>
<feature type="compositionally biased region" description="Low complexity" evidence="7">
    <location>
        <begin position="249"/>
        <end position="258"/>
    </location>
</feature>
<dbReference type="Gene3D" id="3.30.2130.10">
    <property type="entry name" value="VC0802-like"/>
    <property type="match status" value="1"/>
</dbReference>
<evidence type="ECO:0000313" key="9">
    <source>
        <dbReference type="EMBL" id="TKA79976.1"/>
    </source>
</evidence>
<evidence type="ECO:0000313" key="10">
    <source>
        <dbReference type="Proteomes" id="UP000309340"/>
    </source>
</evidence>
<feature type="compositionally biased region" description="Polar residues" evidence="7">
    <location>
        <begin position="159"/>
        <end position="169"/>
    </location>
</feature>
<keyword evidence="6" id="KW-0175">Coiled coil</keyword>
<dbReference type="Proteomes" id="UP000309340">
    <property type="component" value="Unassembled WGS sequence"/>
</dbReference>
<feature type="domain" description="Aspartokinase ACT" evidence="8">
    <location>
        <begin position="4"/>
        <end position="59"/>
    </location>
</feature>
<dbReference type="EC" id="2.7.2.4" evidence="2"/>
<keyword evidence="4" id="KW-0808">Transferase</keyword>
<reference evidence="9 10" key="1">
    <citation type="submission" date="2017-03" db="EMBL/GenBank/DDBJ databases">
        <title>Genomes of endolithic fungi from Antarctica.</title>
        <authorList>
            <person name="Coleine C."/>
            <person name="Masonjones S."/>
            <person name="Stajich J.E."/>
        </authorList>
    </citation>
    <scope>NUCLEOTIDE SEQUENCE [LARGE SCALE GENOMIC DNA]</scope>
    <source>
        <strain evidence="9 10">CCFEE 5184</strain>
    </source>
</reference>
<evidence type="ECO:0000256" key="1">
    <source>
        <dbReference type="ARBA" id="ARBA00010122"/>
    </source>
</evidence>
<dbReference type="InterPro" id="IPR054352">
    <property type="entry name" value="ACT_Aspartokinase"/>
</dbReference>
<evidence type="ECO:0000256" key="7">
    <source>
        <dbReference type="SAM" id="MobiDB-lite"/>
    </source>
</evidence>
<dbReference type="GO" id="GO:0009089">
    <property type="term" value="P:lysine biosynthetic process via diaminopimelate"/>
    <property type="evidence" value="ECO:0007669"/>
    <property type="project" value="TreeGrafter"/>
</dbReference>
<keyword evidence="10" id="KW-1185">Reference proteome</keyword>
<keyword evidence="5" id="KW-0067">ATP-binding</keyword>
<organism evidence="9 10">
    <name type="scientific">Friedmanniomyces simplex</name>
    <dbReference type="NCBI Taxonomy" id="329884"/>
    <lineage>
        <taxon>Eukaryota</taxon>
        <taxon>Fungi</taxon>
        <taxon>Dikarya</taxon>
        <taxon>Ascomycota</taxon>
        <taxon>Pezizomycotina</taxon>
        <taxon>Dothideomycetes</taxon>
        <taxon>Dothideomycetidae</taxon>
        <taxon>Mycosphaerellales</taxon>
        <taxon>Teratosphaeriaceae</taxon>
        <taxon>Friedmanniomyces</taxon>
    </lineage>
</organism>
<dbReference type="EMBL" id="NAJQ01000079">
    <property type="protein sequence ID" value="TKA79976.1"/>
    <property type="molecule type" value="Genomic_DNA"/>
</dbReference>
<feature type="region of interest" description="Disordered" evidence="7">
    <location>
        <begin position="306"/>
        <end position="364"/>
    </location>
</feature>
<evidence type="ECO:0000256" key="2">
    <source>
        <dbReference type="ARBA" id="ARBA00013059"/>
    </source>
</evidence>
<name>A0A4U0XU02_9PEZI</name>
<feature type="region of interest" description="Disordered" evidence="7">
    <location>
        <begin position="246"/>
        <end position="265"/>
    </location>
</feature>
<dbReference type="GO" id="GO:0005524">
    <property type="term" value="F:ATP binding"/>
    <property type="evidence" value="ECO:0007669"/>
    <property type="project" value="UniProtKB-KW"/>
</dbReference>
<sequence>MAIISLVGRQLRSMVGISGRFFSTLGEHGVNIDMISQGASEINISCVIEEREANRALNVRANSEKFVVADESGAVPVATESGREGAPLTSWLISHVQESFSWHACYLWSHISDTIDSTVTQTSHLPNKAFPGSHPRQSSNMTQHNHSHSPDYRREDSHSTAYTGSQGQIDDNDHRNFTPVDLDSDGFDLQLPSTPSKAAILSTRPAFGARFLSTISNAQPAAAALTRKGSVLHSRAKSLAGFVPKLSASSTTSTPTTPEKVPAQQQRHPVFGDLFNGESAPVRIGIPQSPTKEETEDFVMEYKPAFTQRPAGGPRRRSSAQTNNTNAATPPPTTKPSWFSRKLTTAPTSPPAPQRPQDPLLTPQLIPTSLFPTGSPPASPSPHAFNDLLLNATNLLERLQAAYREKASALAAVRPELEAQREEVEEAETRAEHLRWQLEEMGRRAEETEGVVRGLLAGEGEKEKEKGRGVEVGEEAARNSVKMVRRSMDRDGEEEGEEDATPRRRKRGSAGSGSDSGFESEGTEYAESILSGSGAGGGGETPLMTLTPADEGGRDWALSGRPGLSRQSTMSVSNSSASGMAYNNGAVRSGGDGAAAAASSWASAEHLRAENARLRRQVEEMQGALQGCIDFVGSGRA</sequence>
<feature type="compositionally biased region" description="Basic and acidic residues" evidence="7">
    <location>
        <begin position="459"/>
        <end position="477"/>
    </location>
</feature>
<keyword evidence="3" id="KW-0547">Nucleotide-binding</keyword>
<evidence type="ECO:0000256" key="6">
    <source>
        <dbReference type="SAM" id="Coils"/>
    </source>
</evidence>
<feature type="region of interest" description="Disordered" evidence="7">
    <location>
        <begin position="123"/>
        <end position="174"/>
    </location>
</feature>
<dbReference type="GO" id="GO:0004072">
    <property type="term" value="F:aspartate kinase activity"/>
    <property type="evidence" value="ECO:0007669"/>
    <property type="project" value="UniProtKB-EC"/>
</dbReference>
<dbReference type="SUPFAM" id="SSF55021">
    <property type="entry name" value="ACT-like"/>
    <property type="match status" value="1"/>
</dbReference>
<dbReference type="InterPro" id="IPR045865">
    <property type="entry name" value="ACT-like_dom_sf"/>
</dbReference>
<dbReference type="STRING" id="329884.A0A4U0XU02"/>
<feature type="compositionally biased region" description="Polar residues" evidence="7">
    <location>
        <begin position="135"/>
        <end position="144"/>
    </location>
</feature>
<dbReference type="GO" id="GO:0009090">
    <property type="term" value="P:homoserine biosynthetic process"/>
    <property type="evidence" value="ECO:0007669"/>
    <property type="project" value="TreeGrafter"/>
</dbReference>
<dbReference type="GO" id="GO:0005829">
    <property type="term" value="C:cytosol"/>
    <property type="evidence" value="ECO:0007669"/>
    <property type="project" value="TreeGrafter"/>
</dbReference>
<gene>
    <name evidence="9" type="ORF">B0A55_02111</name>
</gene>
<comment type="caution">
    <text evidence="9">The sequence shown here is derived from an EMBL/GenBank/DDBJ whole genome shotgun (WGS) entry which is preliminary data.</text>
</comment>
<dbReference type="AlphaFoldDB" id="A0A4U0XU02"/>
<comment type="similarity">
    <text evidence="1">Belongs to the aspartokinase family.</text>
</comment>
<evidence type="ECO:0000259" key="8">
    <source>
        <dbReference type="Pfam" id="PF22468"/>
    </source>
</evidence>
<evidence type="ECO:0000256" key="3">
    <source>
        <dbReference type="ARBA" id="ARBA00022741"/>
    </source>
</evidence>
<accession>A0A4U0XU02</accession>
<dbReference type="Pfam" id="PF22468">
    <property type="entry name" value="ACT_9"/>
    <property type="match status" value="1"/>
</dbReference>
<feature type="region of interest" description="Disordered" evidence="7">
    <location>
        <begin position="455"/>
        <end position="554"/>
    </location>
</feature>
<dbReference type="OrthoDB" id="5377009at2759"/>
<evidence type="ECO:0000256" key="4">
    <source>
        <dbReference type="ARBA" id="ARBA00022777"/>
    </source>
</evidence>
<dbReference type="PANTHER" id="PTHR21499">
    <property type="entry name" value="ASPARTATE KINASE"/>
    <property type="match status" value="1"/>
</dbReference>
<keyword evidence="4" id="KW-0418">Kinase</keyword>
<protein>
    <recommendedName>
        <fullName evidence="2">aspartate kinase</fullName>
        <ecNumber evidence="2">2.7.2.4</ecNumber>
    </recommendedName>
</protein>
<evidence type="ECO:0000256" key="5">
    <source>
        <dbReference type="ARBA" id="ARBA00022840"/>
    </source>
</evidence>